<evidence type="ECO:0000256" key="1">
    <source>
        <dbReference type="SAM" id="MobiDB-lite"/>
    </source>
</evidence>
<comment type="caution">
    <text evidence="3">The sequence shown here is derived from an EMBL/GenBank/DDBJ whole genome shotgun (WGS) entry which is preliminary data.</text>
</comment>
<evidence type="ECO:0000259" key="2">
    <source>
        <dbReference type="Pfam" id="PF00144"/>
    </source>
</evidence>
<feature type="region of interest" description="Disordered" evidence="1">
    <location>
        <begin position="424"/>
        <end position="455"/>
    </location>
</feature>
<name>A0A9X4MYG2_9FLAO</name>
<sequence length="455" mass="52511">MKSWIILGLSVLMAVGCQKKSESATEAEFEHRDTLNLPHYPYIDYDETFKALKLDKSEFNEKRRYVQDFYENYWDYNKVSGGLLVAKNGQIIYENYRGFANFETEEALTADTPIHIASISKVLTSLAVLKLVEDDKLKLDQLVSNFYSAFPYKNITVRDLLSHRSGLPNYAYFEHDDKYWNTNEIQTNDNVLEALVQKVGEPYSAPNTTFNYSNTNYALLALIIEKVTGLTYPEAMKYIVFDPLKMDHTFVFNIKDSAKVSQSYTSRNKRWDFNFLDNIYGDKNIYSTPRDLFKMDKAMYSKKFLSEKLKKLMKQGYSYEKPGVKNYGLGLRLMEWDTGEKLWYHNGWWHGNYTTYVRGENDSISIIALGNKQIRSVYTSFSLIGLLGDYPITMELEDRIGKQDTLKIAADSLMPKLDKGVVREKSDLEVPSKRSSKNKNSQKDSAKVVSLSTSN</sequence>
<evidence type="ECO:0000313" key="3">
    <source>
        <dbReference type="EMBL" id="MDG4945122.1"/>
    </source>
</evidence>
<dbReference type="PANTHER" id="PTHR46825">
    <property type="entry name" value="D-ALANYL-D-ALANINE-CARBOXYPEPTIDASE/ENDOPEPTIDASE AMPH"/>
    <property type="match status" value="1"/>
</dbReference>
<dbReference type="Pfam" id="PF00144">
    <property type="entry name" value="Beta-lactamase"/>
    <property type="match status" value="1"/>
</dbReference>
<dbReference type="InterPro" id="IPR012338">
    <property type="entry name" value="Beta-lactam/transpept-like"/>
</dbReference>
<dbReference type="InterPro" id="IPR050491">
    <property type="entry name" value="AmpC-like"/>
</dbReference>
<reference evidence="3" key="1">
    <citation type="submission" date="2022-07" db="EMBL/GenBank/DDBJ databases">
        <title>Description and genome-wide analysis of Profundicola chukchiensis gen. nov., sp. nov., marine bacteria isolated from bottom sediments of the Chukchi Sea.</title>
        <authorList>
            <person name="Romanenko L."/>
            <person name="Otstavnykh N."/>
            <person name="Kurilenko V."/>
            <person name="Eremeev V."/>
            <person name="Velansky P."/>
            <person name="Mikhailov V."/>
            <person name="Isaeva M."/>
        </authorList>
    </citation>
    <scope>NUCLEOTIDE SEQUENCE</scope>
    <source>
        <strain evidence="3">KMM 9713</strain>
    </source>
</reference>
<dbReference type="InterPro" id="IPR001466">
    <property type="entry name" value="Beta-lactam-related"/>
</dbReference>
<organism evidence="3 4">
    <name type="scientific">Profundicola chukchiensis</name>
    <dbReference type="NCBI Taxonomy" id="2961959"/>
    <lineage>
        <taxon>Bacteria</taxon>
        <taxon>Pseudomonadati</taxon>
        <taxon>Bacteroidota</taxon>
        <taxon>Flavobacteriia</taxon>
        <taxon>Flavobacteriales</taxon>
        <taxon>Weeksellaceae</taxon>
        <taxon>Profundicola</taxon>
    </lineage>
</organism>
<dbReference type="Proteomes" id="UP001152599">
    <property type="component" value="Unassembled WGS sequence"/>
</dbReference>
<dbReference type="RefSeq" id="WP_304419836.1">
    <property type="nucleotide sequence ID" value="NZ_JANCMU010000001.1"/>
</dbReference>
<dbReference type="EMBL" id="JANCMU010000001">
    <property type="protein sequence ID" value="MDG4945122.1"/>
    <property type="molecule type" value="Genomic_DNA"/>
</dbReference>
<evidence type="ECO:0000313" key="4">
    <source>
        <dbReference type="Proteomes" id="UP001152599"/>
    </source>
</evidence>
<keyword evidence="4" id="KW-1185">Reference proteome</keyword>
<dbReference type="PANTHER" id="PTHR46825:SF9">
    <property type="entry name" value="BETA-LACTAMASE-RELATED DOMAIN-CONTAINING PROTEIN"/>
    <property type="match status" value="1"/>
</dbReference>
<dbReference type="PROSITE" id="PS51257">
    <property type="entry name" value="PROKAR_LIPOPROTEIN"/>
    <property type="match status" value="1"/>
</dbReference>
<accession>A0A9X4MYG2</accession>
<feature type="domain" description="Beta-lactamase-related" evidence="2">
    <location>
        <begin position="68"/>
        <end position="368"/>
    </location>
</feature>
<dbReference type="AlphaFoldDB" id="A0A9X4MYG2"/>
<dbReference type="SUPFAM" id="SSF56601">
    <property type="entry name" value="beta-lactamase/transpeptidase-like"/>
    <property type="match status" value="1"/>
</dbReference>
<gene>
    <name evidence="3" type="ORF">NMK71_01740</name>
</gene>
<protein>
    <submittedName>
        <fullName evidence="3">Beta-lactamase family protein</fullName>
    </submittedName>
</protein>
<proteinExistence type="predicted"/>
<dbReference type="Gene3D" id="3.40.710.10">
    <property type="entry name" value="DD-peptidase/beta-lactamase superfamily"/>
    <property type="match status" value="1"/>
</dbReference>